<dbReference type="OrthoDB" id="435413at2759"/>
<sequence length="318" mass="36084">MLARAYLQKDQKDMAITVLQGVLREDEKNVDALAEFAPLVFPYAQPSQKENTLSVILTLLSNNKDSSYVKEKFASMCQSEHGLEVLKSVSGRAWEDISAVVFMATSLRDCGAIKESLKLLDHAYRLEPSNAHTLLTYVHTMEGNQVTIHPILSTGTKIWHLREESQFYPKANFQSAVGVIPNKSTVMFCLGEIDCREAVTHCVEQARYDNLEEAINAVIDIYLDKLLTLRKERDWDVHVHPVMPILEPTRQVVMQFNKQLATRVKKNKRLHWLDFVEDLLVDGGLRPEYEFDGTHCHPAYISLLEKALAENVSEAAQS</sequence>
<organism evidence="1 2">
    <name type="scientific">Mizuhopecten yessoensis</name>
    <name type="common">Japanese scallop</name>
    <name type="synonym">Patinopecten yessoensis</name>
    <dbReference type="NCBI Taxonomy" id="6573"/>
    <lineage>
        <taxon>Eukaryota</taxon>
        <taxon>Metazoa</taxon>
        <taxon>Spiralia</taxon>
        <taxon>Lophotrochozoa</taxon>
        <taxon>Mollusca</taxon>
        <taxon>Bivalvia</taxon>
        <taxon>Autobranchia</taxon>
        <taxon>Pteriomorphia</taxon>
        <taxon>Pectinida</taxon>
        <taxon>Pectinoidea</taxon>
        <taxon>Pectinidae</taxon>
        <taxon>Mizuhopecten</taxon>
    </lineage>
</organism>
<dbReference type="Proteomes" id="UP000242188">
    <property type="component" value="Unassembled WGS sequence"/>
</dbReference>
<name>A0A210QID7_MIZYE</name>
<keyword evidence="2" id="KW-1185">Reference proteome</keyword>
<dbReference type="Gene3D" id="1.25.40.10">
    <property type="entry name" value="Tetratricopeptide repeat domain"/>
    <property type="match status" value="1"/>
</dbReference>
<dbReference type="EMBL" id="NEDP02003511">
    <property type="protein sequence ID" value="OWF48524.1"/>
    <property type="molecule type" value="Genomic_DNA"/>
</dbReference>
<dbReference type="AlphaFoldDB" id="A0A210QID7"/>
<dbReference type="SUPFAM" id="SSF52266">
    <property type="entry name" value="SGNH hydrolase"/>
    <property type="match status" value="1"/>
</dbReference>
<dbReference type="SUPFAM" id="SSF48452">
    <property type="entry name" value="TPR-like"/>
    <property type="match status" value="1"/>
</dbReference>
<proteinExistence type="predicted"/>
<accession>A0A210QID7</accession>
<evidence type="ECO:0000313" key="1">
    <source>
        <dbReference type="EMBL" id="OWF48524.1"/>
    </source>
</evidence>
<comment type="caution">
    <text evidence="1">The sequence shown here is derived from an EMBL/GenBank/DDBJ whole genome shotgun (WGS) entry which is preliminary data.</text>
</comment>
<reference evidence="1 2" key="1">
    <citation type="journal article" date="2017" name="Nat. Ecol. Evol.">
        <title>Scallop genome provides insights into evolution of bilaterian karyotype and development.</title>
        <authorList>
            <person name="Wang S."/>
            <person name="Zhang J."/>
            <person name="Jiao W."/>
            <person name="Li J."/>
            <person name="Xun X."/>
            <person name="Sun Y."/>
            <person name="Guo X."/>
            <person name="Huan P."/>
            <person name="Dong B."/>
            <person name="Zhang L."/>
            <person name="Hu X."/>
            <person name="Sun X."/>
            <person name="Wang J."/>
            <person name="Zhao C."/>
            <person name="Wang Y."/>
            <person name="Wang D."/>
            <person name="Huang X."/>
            <person name="Wang R."/>
            <person name="Lv J."/>
            <person name="Li Y."/>
            <person name="Zhang Z."/>
            <person name="Liu B."/>
            <person name="Lu W."/>
            <person name="Hui Y."/>
            <person name="Liang J."/>
            <person name="Zhou Z."/>
            <person name="Hou R."/>
            <person name="Li X."/>
            <person name="Liu Y."/>
            <person name="Li H."/>
            <person name="Ning X."/>
            <person name="Lin Y."/>
            <person name="Zhao L."/>
            <person name="Xing Q."/>
            <person name="Dou J."/>
            <person name="Li Y."/>
            <person name="Mao J."/>
            <person name="Guo H."/>
            <person name="Dou H."/>
            <person name="Li T."/>
            <person name="Mu C."/>
            <person name="Jiang W."/>
            <person name="Fu Q."/>
            <person name="Fu X."/>
            <person name="Miao Y."/>
            <person name="Liu J."/>
            <person name="Yu Q."/>
            <person name="Li R."/>
            <person name="Liao H."/>
            <person name="Li X."/>
            <person name="Kong Y."/>
            <person name="Jiang Z."/>
            <person name="Chourrout D."/>
            <person name="Li R."/>
            <person name="Bao Z."/>
        </authorList>
    </citation>
    <scope>NUCLEOTIDE SEQUENCE [LARGE SCALE GENOMIC DNA]</scope>
    <source>
        <strain evidence="1 2">PY_sf001</strain>
    </source>
</reference>
<gene>
    <name evidence="1" type="ORF">KP79_PYT03586</name>
</gene>
<evidence type="ECO:0000313" key="2">
    <source>
        <dbReference type="Proteomes" id="UP000242188"/>
    </source>
</evidence>
<dbReference type="InterPro" id="IPR011990">
    <property type="entry name" value="TPR-like_helical_dom_sf"/>
</dbReference>
<protein>
    <submittedName>
        <fullName evidence="1">Uncharacterized protein</fullName>
    </submittedName>
</protein>